<feature type="transmembrane region" description="Helical" evidence="1">
    <location>
        <begin position="20"/>
        <end position="39"/>
    </location>
</feature>
<keyword evidence="1" id="KW-0472">Membrane</keyword>
<dbReference type="Pfam" id="PF13568">
    <property type="entry name" value="OMP_b-brl_2"/>
    <property type="match status" value="1"/>
</dbReference>
<evidence type="ECO:0000313" key="3">
    <source>
        <dbReference type="EMBL" id="WMN12286.1"/>
    </source>
</evidence>
<sequence>MLTKINLKEGSRNAWSLYNLVIKSVLFCFVMITGAYLPLQAQVKEYTKPSLWFGVAGGGNFNFYRGTTQELNADLTTPTAFRHGNGLGLFLAPSIEYYKPGSKFGVIFQAGYDSRKGTFDQVVTPCDCPADLKTNLGYITVEPSLRFAPFKSGFYLFGGPRLAYNLSKDFTYQQGVNPNFPSEATPAAEEGEFSDVKSMLLSMQIGAGYDIELSSQNRQTQFVLSPFASFHPYFGQNPRSIETWNNTTLRAGIVLKIGRGKEIDSPKEVASIVPLAPETNFSVVSPENIPVERRVRETFPVLNYVFFDLGSTEIPKRYVILNKDQVKNFKEDQLEVFTPKNLSGRSARQMVAYYNVLNILGDRMGKNPSADITLVGSSEKGPEDAKEMANSIKDYLVNIFVIDPSRISVEGRTKAENPSEQIGGDKELKLLRQEDRRVSIESSSPALLMEFQSGSNVMLKPVVIEATQEAPIDSYITFNNGGSDNAFKSWYVDVKEEGTGKMQKFGPYTRESVSIPGKSILGTQAEGDYVVTMVAETKNGEIVRKDQNVHMVLWTPDTDEQGKRYSVVYGFNDSRSTAMYEKYLTEIVTPQIPKGGTVSIHGYTDVIGNANNNLELSTARAEDVKKIISAALAKSKRSDVTFKVYGFGENQDLSQFENKLPEERFYNRTVIIDIFSK</sequence>
<dbReference type="EMBL" id="CP129971">
    <property type="protein sequence ID" value="WMN12286.1"/>
    <property type="molecule type" value="Genomic_DNA"/>
</dbReference>
<dbReference type="RefSeq" id="WP_308350235.1">
    <property type="nucleotide sequence ID" value="NZ_CP129971.1"/>
</dbReference>
<reference evidence="3 4" key="1">
    <citation type="submission" date="2023-08" db="EMBL/GenBank/DDBJ databases">
        <title>Comparative genomics and taxonomic characterization of three novel marine species of genus Marivirga.</title>
        <authorList>
            <person name="Muhammad N."/>
            <person name="Kim S.-G."/>
        </authorList>
    </citation>
    <scope>NUCLEOTIDE SEQUENCE [LARGE SCALE GENOMIC DNA]</scope>
    <source>
        <strain evidence="3 4">BDSF4-3</strain>
    </source>
</reference>
<feature type="domain" description="Outer membrane protein beta-barrel" evidence="2">
    <location>
        <begin position="50"/>
        <end position="212"/>
    </location>
</feature>
<gene>
    <name evidence="3" type="ORF">QYS49_33135</name>
</gene>
<proteinExistence type="predicted"/>
<dbReference type="KEGG" id="msaa:QYS49_33135"/>
<evidence type="ECO:0000256" key="1">
    <source>
        <dbReference type="SAM" id="Phobius"/>
    </source>
</evidence>
<dbReference type="Gene3D" id="3.30.1330.60">
    <property type="entry name" value="OmpA-like domain"/>
    <property type="match status" value="1"/>
</dbReference>
<evidence type="ECO:0000259" key="2">
    <source>
        <dbReference type="Pfam" id="PF13568"/>
    </source>
</evidence>
<dbReference type="InterPro" id="IPR036737">
    <property type="entry name" value="OmpA-like_sf"/>
</dbReference>
<dbReference type="AlphaFoldDB" id="A0AA51RBJ4"/>
<keyword evidence="4" id="KW-1185">Reference proteome</keyword>
<keyword evidence="1" id="KW-0812">Transmembrane</keyword>
<evidence type="ECO:0000313" key="4">
    <source>
        <dbReference type="Proteomes" id="UP001230496"/>
    </source>
</evidence>
<organism evidence="3 4">
    <name type="scientific">Marivirga salinarum</name>
    <dbReference type="NCBI Taxonomy" id="3059078"/>
    <lineage>
        <taxon>Bacteria</taxon>
        <taxon>Pseudomonadati</taxon>
        <taxon>Bacteroidota</taxon>
        <taxon>Cytophagia</taxon>
        <taxon>Cytophagales</taxon>
        <taxon>Marivirgaceae</taxon>
        <taxon>Marivirga</taxon>
    </lineage>
</organism>
<dbReference type="SUPFAM" id="SSF103088">
    <property type="entry name" value="OmpA-like"/>
    <property type="match status" value="1"/>
</dbReference>
<name>A0AA51RBJ4_9BACT</name>
<dbReference type="Proteomes" id="UP001230496">
    <property type="component" value="Chromosome"/>
</dbReference>
<accession>A0AA51RBJ4</accession>
<keyword evidence="1" id="KW-1133">Transmembrane helix</keyword>
<dbReference type="InterPro" id="IPR025665">
    <property type="entry name" value="Beta-barrel_OMP_2"/>
</dbReference>
<protein>
    <submittedName>
        <fullName evidence="3">OmpA family protein</fullName>
    </submittedName>
</protein>